<dbReference type="InterPro" id="IPR000326">
    <property type="entry name" value="PAP2/HPO"/>
</dbReference>
<dbReference type="Pfam" id="PF01569">
    <property type="entry name" value="PAP2"/>
    <property type="match status" value="1"/>
</dbReference>
<dbReference type="PANTHER" id="PTHR14969:SF13">
    <property type="entry name" value="AT30094P"/>
    <property type="match status" value="1"/>
</dbReference>
<sequence>MPSCLGIVSVRRAIGPETRPVRTGRQPRTYRGQTMFQNSGVRDDAPADRRARRVAVGIFALLLLGLSALFVDLPLAQWLHANVSPGVDHVFEWIGEAGDSGNYAWAVLIVYIAALAALRRGRDGAWIGGYERVVRGALLLMAAWIAGGIVTGLLKQVVARARPELFFEQGIYGLGHPFQGKPFNSFPSSHALTAFVLAAAIAVVAPRWRWAVYTLAVLAAVSRLVNLDHFASDVAASALIAMTAVHGLKRWFLDPAYRWPMRVPWRWFARVAKR</sequence>
<feature type="transmembrane region" description="Helical" evidence="1">
    <location>
        <begin position="54"/>
        <end position="71"/>
    </location>
</feature>
<feature type="transmembrane region" description="Helical" evidence="1">
    <location>
        <begin position="103"/>
        <end position="121"/>
    </location>
</feature>
<comment type="caution">
    <text evidence="3">The sequence shown here is derived from an EMBL/GenBank/DDBJ whole genome shotgun (WGS) entry which is preliminary data.</text>
</comment>
<evidence type="ECO:0000313" key="4">
    <source>
        <dbReference type="Proteomes" id="UP000215767"/>
    </source>
</evidence>
<accession>A0A261UYV2</accession>
<dbReference type="EMBL" id="NEVS01000001">
    <property type="protein sequence ID" value="OZI67066.1"/>
    <property type="molecule type" value="Genomic_DNA"/>
</dbReference>
<keyword evidence="1" id="KW-0812">Transmembrane</keyword>
<feature type="transmembrane region" description="Helical" evidence="1">
    <location>
        <begin position="133"/>
        <end position="154"/>
    </location>
</feature>
<evidence type="ECO:0000259" key="2">
    <source>
        <dbReference type="SMART" id="SM00014"/>
    </source>
</evidence>
<dbReference type="SUPFAM" id="SSF48317">
    <property type="entry name" value="Acid phosphatase/Vanadium-dependent haloperoxidase"/>
    <property type="match status" value="1"/>
</dbReference>
<feature type="transmembrane region" description="Helical" evidence="1">
    <location>
        <begin position="186"/>
        <end position="205"/>
    </location>
</feature>
<dbReference type="Proteomes" id="UP000215767">
    <property type="component" value="Unassembled WGS sequence"/>
</dbReference>
<proteinExistence type="predicted"/>
<keyword evidence="1" id="KW-1133">Transmembrane helix</keyword>
<dbReference type="OrthoDB" id="9773582at2"/>
<feature type="domain" description="Phosphatidic acid phosphatase type 2/haloperoxidase" evidence="2">
    <location>
        <begin position="138"/>
        <end position="249"/>
    </location>
</feature>
<dbReference type="Gene3D" id="1.20.144.10">
    <property type="entry name" value="Phosphatidic acid phosphatase type 2/haloperoxidase"/>
    <property type="match status" value="1"/>
</dbReference>
<dbReference type="SMART" id="SM00014">
    <property type="entry name" value="acidPPc"/>
    <property type="match status" value="1"/>
</dbReference>
<organism evidence="3 4">
    <name type="scientific">Bordetella genomosp. 11</name>
    <dbReference type="NCBI Taxonomy" id="1416808"/>
    <lineage>
        <taxon>Bacteria</taxon>
        <taxon>Pseudomonadati</taxon>
        <taxon>Pseudomonadota</taxon>
        <taxon>Betaproteobacteria</taxon>
        <taxon>Burkholderiales</taxon>
        <taxon>Alcaligenaceae</taxon>
        <taxon>Bordetella</taxon>
    </lineage>
</organism>
<dbReference type="InterPro" id="IPR036938">
    <property type="entry name" value="PAP2/HPO_sf"/>
</dbReference>
<reference evidence="4" key="1">
    <citation type="submission" date="2017-05" db="EMBL/GenBank/DDBJ databases">
        <title>Complete and WGS of Bordetella genogroups.</title>
        <authorList>
            <person name="Spilker T."/>
            <person name="Lipuma J."/>
        </authorList>
    </citation>
    <scope>NUCLEOTIDE SEQUENCE [LARGE SCALE GENOMIC DNA]</scope>
    <source>
        <strain evidence="4">AU8856</strain>
    </source>
</reference>
<gene>
    <name evidence="3" type="ORF">CAL28_05060</name>
</gene>
<dbReference type="AlphaFoldDB" id="A0A261UYV2"/>
<evidence type="ECO:0000256" key="1">
    <source>
        <dbReference type="SAM" id="Phobius"/>
    </source>
</evidence>
<evidence type="ECO:0000313" key="3">
    <source>
        <dbReference type="EMBL" id="OZI67066.1"/>
    </source>
</evidence>
<dbReference type="PANTHER" id="PTHR14969">
    <property type="entry name" value="SPHINGOSINE-1-PHOSPHATE PHOSPHOHYDROLASE"/>
    <property type="match status" value="1"/>
</dbReference>
<keyword evidence="4" id="KW-1185">Reference proteome</keyword>
<name>A0A261UYV2_9BORD</name>
<protein>
    <recommendedName>
        <fullName evidence="2">Phosphatidic acid phosphatase type 2/haloperoxidase domain-containing protein</fullName>
    </recommendedName>
</protein>
<keyword evidence="1" id="KW-0472">Membrane</keyword>